<dbReference type="AlphaFoldDB" id="A0AAV1HTM8"/>
<dbReference type="PANTHER" id="PTHR13452">
    <property type="entry name" value="THUMP DOMAIN CONTAINING PROTEIN 1-RELATED"/>
    <property type="match status" value="1"/>
</dbReference>
<dbReference type="EMBL" id="CAUYUE010000001">
    <property type="protein sequence ID" value="CAK0735746.1"/>
    <property type="molecule type" value="Genomic_DNA"/>
</dbReference>
<evidence type="ECO:0000313" key="5">
    <source>
        <dbReference type="Proteomes" id="UP001314263"/>
    </source>
</evidence>
<evidence type="ECO:0000259" key="3">
    <source>
        <dbReference type="PROSITE" id="PS51165"/>
    </source>
</evidence>
<comment type="caution">
    <text evidence="4">The sequence shown here is derived from an EMBL/GenBank/DDBJ whole genome shotgun (WGS) entry which is preliminary data.</text>
</comment>
<feature type="region of interest" description="Disordered" evidence="2">
    <location>
        <begin position="286"/>
        <end position="337"/>
    </location>
</feature>
<dbReference type="SUPFAM" id="SSF143437">
    <property type="entry name" value="THUMP domain-like"/>
    <property type="match status" value="1"/>
</dbReference>
<keyword evidence="1" id="KW-0694">RNA-binding</keyword>
<evidence type="ECO:0000256" key="2">
    <source>
        <dbReference type="SAM" id="MobiDB-lite"/>
    </source>
</evidence>
<protein>
    <recommendedName>
        <fullName evidence="3">THUMP domain-containing protein</fullName>
    </recommendedName>
</protein>
<proteinExistence type="predicted"/>
<organism evidence="4 5">
    <name type="scientific">Coccomyxa viridis</name>
    <dbReference type="NCBI Taxonomy" id="1274662"/>
    <lineage>
        <taxon>Eukaryota</taxon>
        <taxon>Viridiplantae</taxon>
        <taxon>Chlorophyta</taxon>
        <taxon>core chlorophytes</taxon>
        <taxon>Trebouxiophyceae</taxon>
        <taxon>Trebouxiophyceae incertae sedis</taxon>
        <taxon>Coccomyxaceae</taxon>
        <taxon>Coccomyxa</taxon>
    </lineage>
</organism>
<sequence>MGKRRPGNADTEGGGGKRKRAGYFSANTKASIPKCRGFLVSCWGGKEQQAAREAIDLLTEYHEKLSPAKAQVPEAAPSTDIAASLASEVAELKQQEGRLFNYHSTGVSGLAYITMRADAEGPGPVEIVTALAEDVQKAKQCKCRMCIRFIPIEVVCHADLEDIKKTAKELVEQHFPADAASPCIPFAVFYEHRASVKLDRMEVINSIVDQIPQPPHKVNLTSPEKTVIVQLLKSSAALSVAPKHKELMRFNLKELSTTDAEQVRAAQAAKKKDSVGAEATETVKTAAVDPLIANGQAGARDAQQHRPEEDPSREGLHPESDKVVQDTKDIAVGKVST</sequence>
<gene>
    <name evidence="4" type="ORF">CVIRNUC_000632</name>
</gene>
<feature type="region of interest" description="Disordered" evidence="2">
    <location>
        <begin position="1"/>
        <end position="21"/>
    </location>
</feature>
<dbReference type="Proteomes" id="UP001314263">
    <property type="component" value="Unassembled WGS sequence"/>
</dbReference>
<evidence type="ECO:0000313" key="4">
    <source>
        <dbReference type="EMBL" id="CAK0735746.1"/>
    </source>
</evidence>
<feature type="domain" description="THUMP" evidence="3">
    <location>
        <begin position="134"/>
        <end position="242"/>
    </location>
</feature>
<feature type="compositionally biased region" description="Basic and acidic residues" evidence="2">
    <location>
        <begin position="302"/>
        <end position="331"/>
    </location>
</feature>
<dbReference type="FunFam" id="3.30.2300.10:FF:000001">
    <property type="entry name" value="THUMP domain-containing protein 1"/>
    <property type="match status" value="1"/>
</dbReference>
<dbReference type="InterPro" id="IPR004114">
    <property type="entry name" value="THUMP_dom"/>
</dbReference>
<dbReference type="PANTHER" id="PTHR13452:SF10">
    <property type="entry name" value="THUMP DOMAIN-CONTAINING PROTEIN 1"/>
    <property type="match status" value="1"/>
</dbReference>
<dbReference type="CDD" id="cd11717">
    <property type="entry name" value="THUMP_THUMPD1_like"/>
    <property type="match status" value="1"/>
</dbReference>
<evidence type="ECO:0000256" key="1">
    <source>
        <dbReference type="PROSITE-ProRule" id="PRU00529"/>
    </source>
</evidence>
<accession>A0AAV1HTM8</accession>
<keyword evidence="5" id="KW-1185">Reference proteome</keyword>
<dbReference type="GO" id="GO:0006400">
    <property type="term" value="P:tRNA modification"/>
    <property type="evidence" value="ECO:0007669"/>
    <property type="project" value="InterPro"/>
</dbReference>
<dbReference type="GO" id="GO:0003723">
    <property type="term" value="F:RNA binding"/>
    <property type="evidence" value="ECO:0007669"/>
    <property type="project" value="UniProtKB-UniRule"/>
</dbReference>
<name>A0AAV1HTM8_9CHLO</name>
<dbReference type="PROSITE" id="PS51165">
    <property type="entry name" value="THUMP"/>
    <property type="match status" value="1"/>
</dbReference>
<dbReference type="Gene3D" id="3.30.2300.10">
    <property type="entry name" value="THUMP superfamily"/>
    <property type="match status" value="1"/>
</dbReference>
<dbReference type="SMART" id="SM00981">
    <property type="entry name" value="THUMP"/>
    <property type="match status" value="1"/>
</dbReference>
<dbReference type="InterPro" id="IPR040183">
    <property type="entry name" value="THUMPD1-like"/>
</dbReference>
<reference evidence="4 5" key="1">
    <citation type="submission" date="2023-10" db="EMBL/GenBank/DDBJ databases">
        <authorList>
            <person name="Maclean D."/>
            <person name="Macfadyen A."/>
        </authorList>
    </citation>
    <scope>NUCLEOTIDE SEQUENCE [LARGE SCALE GENOMIC DNA]</scope>
</reference>
<dbReference type="Pfam" id="PF02926">
    <property type="entry name" value="THUMP"/>
    <property type="match status" value="1"/>
</dbReference>